<reference evidence="1" key="1">
    <citation type="submission" date="2024-07" db="EMBL/GenBank/DDBJ databases">
        <title>Metagenome and Metagenome-Assembled Genomes of Archaea from a hot spring from the geothermal field of Los Azufres, Mexico.</title>
        <authorList>
            <person name="Marin-Paredes R."/>
            <person name="Martinez-Romero E."/>
            <person name="Servin-Garciduenas L.E."/>
        </authorList>
    </citation>
    <scope>NUCLEOTIDE SEQUENCE</scope>
</reference>
<sequence>MRNRGLLSLIKVLTELVFIGAIAVTLYALVDIISTKFTSIPSYVFQIAKSIIIIGAGVAGTRALGNYIVSALSPRVKEKAYSVANAFKFLGYIASIIAGLLVIHVASAAALFGGTVTGLVLGLALQPILSNLFAGILVIASGLVRVGDEVTLVNWQLPYSPSTLPSYKFFSADYPSPGFRGRVVEVNLFYTVIILDIGKEMRVPNNILLQGGVVSERSEWSQKRIINVRAELPLSVVDVGSLEERIRGLLQDLGVIAVYLNEQSDKDYVIVLARLAVPSGTDWRAVKSEALKRLLKLREELIKANEQRFLCLTKGVCR</sequence>
<gene>
    <name evidence="1" type="ORF">TU35_003900</name>
</gene>
<comment type="caution">
    <text evidence="1">The sequence shown here is derived from an EMBL/GenBank/DDBJ whole genome shotgun (WGS) entry which is preliminary data.</text>
</comment>
<evidence type="ECO:0000313" key="1">
    <source>
        <dbReference type="EMBL" id="MFB6490384.1"/>
    </source>
</evidence>
<dbReference type="EMBL" id="JZWT02000008">
    <property type="protein sequence ID" value="MFB6490384.1"/>
    <property type="molecule type" value="Genomic_DNA"/>
</dbReference>
<proteinExistence type="predicted"/>
<name>A0ACC6V0Y2_9CREN</name>
<organism evidence="1 2">
    <name type="scientific">Thermoproteus sp. AZ2</name>
    <dbReference type="NCBI Taxonomy" id="1609232"/>
    <lineage>
        <taxon>Archaea</taxon>
        <taxon>Thermoproteota</taxon>
        <taxon>Thermoprotei</taxon>
        <taxon>Thermoproteales</taxon>
        <taxon>Thermoproteaceae</taxon>
        <taxon>Thermoproteus</taxon>
    </lineage>
</organism>
<protein>
    <submittedName>
        <fullName evidence="1">Mechanosensitive ion channel family protein</fullName>
    </submittedName>
</protein>
<accession>A0ACC6V0Y2</accession>
<dbReference type="Proteomes" id="UP000033636">
    <property type="component" value="Unassembled WGS sequence"/>
</dbReference>
<evidence type="ECO:0000313" key="2">
    <source>
        <dbReference type="Proteomes" id="UP000033636"/>
    </source>
</evidence>